<feature type="non-terminal residue" evidence="1">
    <location>
        <position position="1"/>
    </location>
</feature>
<dbReference type="Proteomes" id="UP001233999">
    <property type="component" value="Unassembled WGS sequence"/>
</dbReference>
<keyword evidence="2" id="KW-1185">Reference proteome</keyword>
<reference evidence="1" key="2">
    <citation type="submission" date="2023-05" db="EMBL/GenBank/DDBJ databases">
        <authorList>
            <person name="Fouks B."/>
        </authorList>
    </citation>
    <scope>NUCLEOTIDE SEQUENCE</scope>
    <source>
        <strain evidence="1">Stay&amp;Tobe</strain>
        <tissue evidence="1">Testes</tissue>
    </source>
</reference>
<comment type="caution">
    <text evidence="1">The sequence shown here is derived from an EMBL/GenBank/DDBJ whole genome shotgun (WGS) entry which is preliminary data.</text>
</comment>
<sequence length="105" mass="12178">VNFLSGHTMNFLINCAPRTTHRRYIGLHFNRFSPFGTRQSLMVTNPLICRCFLSFLESGSESSNVWTSIGRCYFLFLGDVCYFYFIFCHIGLNVDIYKVVEVSCH</sequence>
<organism evidence="1 2">
    <name type="scientific">Diploptera punctata</name>
    <name type="common">Pacific beetle cockroach</name>
    <dbReference type="NCBI Taxonomy" id="6984"/>
    <lineage>
        <taxon>Eukaryota</taxon>
        <taxon>Metazoa</taxon>
        <taxon>Ecdysozoa</taxon>
        <taxon>Arthropoda</taxon>
        <taxon>Hexapoda</taxon>
        <taxon>Insecta</taxon>
        <taxon>Pterygota</taxon>
        <taxon>Neoptera</taxon>
        <taxon>Polyneoptera</taxon>
        <taxon>Dictyoptera</taxon>
        <taxon>Blattodea</taxon>
        <taxon>Blaberoidea</taxon>
        <taxon>Blaberidae</taxon>
        <taxon>Diplopterinae</taxon>
        <taxon>Diploptera</taxon>
    </lineage>
</organism>
<gene>
    <name evidence="1" type="ORF">L9F63_006615</name>
</gene>
<feature type="non-terminal residue" evidence="1">
    <location>
        <position position="105"/>
    </location>
</feature>
<evidence type="ECO:0000313" key="1">
    <source>
        <dbReference type="EMBL" id="KAJ9576841.1"/>
    </source>
</evidence>
<dbReference type="EMBL" id="JASPKZ010009390">
    <property type="protein sequence ID" value="KAJ9576841.1"/>
    <property type="molecule type" value="Genomic_DNA"/>
</dbReference>
<evidence type="ECO:0000313" key="2">
    <source>
        <dbReference type="Proteomes" id="UP001233999"/>
    </source>
</evidence>
<dbReference type="AlphaFoldDB" id="A0AAD7ZAP6"/>
<name>A0AAD7ZAP6_DIPPU</name>
<accession>A0AAD7ZAP6</accession>
<reference evidence="1" key="1">
    <citation type="journal article" date="2023" name="IScience">
        <title>Live-bearing cockroach genome reveals convergent evolutionary mechanisms linked to viviparity in insects and beyond.</title>
        <authorList>
            <person name="Fouks B."/>
            <person name="Harrison M.C."/>
            <person name="Mikhailova A.A."/>
            <person name="Marchal E."/>
            <person name="English S."/>
            <person name="Carruthers M."/>
            <person name="Jennings E.C."/>
            <person name="Chiamaka E.L."/>
            <person name="Frigard R.A."/>
            <person name="Pippel M."/>
            <person name="Attardo G.M."/>
            <person name="Benoit J.B."/>
            <person name="Bornberg-Bauer E."/>
            <person name="Tobe S.S."/>
        </authorList>
    </citation>
    <scope>NUCLEOTIDE SEQUENCE</scope>
    <source>
        <strain evidence="1">Stay&amp;Tobe</strain>
    </source>
</reference>
<proteinExistence type="predicted"/>
<protein>
    <submittedName>
        <fullName evidence="1">Uncharacterized protein</fullName>
    </submittedName>
</protein>